<sequence>MDIENIGLCGEFQRIIADMESDNMVSNAAGVNRALVLIAGGNLPNPVLLLLLVTGLASNLSKSHHDIDIKIAAHSTLVAIRAFIIRNMCMDPSVRNNTLHAIQSCLMNEEFRRVQRHGGSVRLWEEDRQLSAVRIICMFFRRSPMNIIDARCVIAFASLMLSTYDTVMHACIVALLSLPSIVPSFVFAVAKSYCNQVMGLPPQSFRQISNVLVMFERLKHISLPMVDQPGFSDMAMDVLQALENKNLVLRRKVLNLVVSLLTPLNIDNVLLILRNKLEMAASADTPFEYYQMLERAIRDCHFAYPDRIMPFIRDPKYIAFVDCIDYIKDIVDKNLMICAQLLKGFLMVLRHVRSSPVCSAIVWGISVCCVHELEDQGAIVAITSLFKDLLDQRKIEKLINDGAEVQHDYTLHNNPNSAKEGDAHGMHEEHKMEMEELLFVHLGLAQQVNGGYAIASSSKSIADHDEFESLFMALELERTDNLARVVGSGDPLLADFVLDVLSRLMEMGTE</sequence>
<dbReference type="OrthoDB" id="668263at2759"/>
<gene>
    <name evidence="1" type="ORF">EJB05_58090</name>
</gene>
<dbReference type="GO" id="GO:0006891">
    <property type="term" value="P:intra-Golgi vesicle-mediated transport"/>
    <property type="evidence" value="ECO:0007669"/>
    <property type="project" value="TreeGrafter"/>
</dbReference>
<dbReference type="GO" id="GO:0030126">
    <property type="term" value="C:COPI vesicle coat"/>
    <property type="evidence" value="ECO:0007669"/>
    <property type="project" value="TreeGrafter"/>
</dbReference>
<evidence type="ECO:0000313" key="1">
    <source>
        <dbReference type="EMBL" id="TVT96691.1"/>
    </source>
</evidence>
<organism evidence="1 2">
    <name type="scientific">Eragrostis curvula</name>
    <name type="common">weeping love grass</name>
    <dbReference type="NCBI Taxonomy" id="38414"/>
    <lineage>
        <taxon>Eukaryota</taxon>
        <taxon>Viridiplantae</taxon>
        <taxon>Streptophyta</taxon>
        <taxon>Embryophyta</taxon>
        <taxon>Tracheophyta</taxon>
        <taxon>Spermatophyta</taxon>
        <taxon>Magnoliopsida</taxon>
        <taxon>Liliopsida</taxon>
        <taxon>Poales</taxon>
        <taxon>Poaceae</taxon>
        <taxon>PACMAD clade</taxon>
        <taxon>Chloridoideae</taxon>
        <taxon>Eragrostideae</taxon>
        <taxon>Eragrostidinae</taxon>
        <taxon>Eragrostis</taxon>
    </lineage>
</organism>
<dbReference type="GO" id="GO:0006886">
    <property type="term" value="P:intracellular protein transport"/>
    <property type="evidence" value="ECO:0007669"/>
    <property type="project" value="InterPro"/>
</dbReference>
<dbReference type="EMBL" id="RWGY01001136">
    <property type="protein sequence ID" value="TVT96691.1"/>
    <property type="molecule type" value="Genomic_DNA"/>
</dbReference>
<dbReference type="GO" id="GO:0006888">
    <property type="term" value="P:endoplasmic reticulum to Golgi vesicle-mediated transport"/>
    <property type="evidence" value="ECO:0007669"/>
    <property type="project" value="TreeGrafter"/>
</dbReference>
<dbReference type="Proteomes" id="UP000324897">
    <property type="component" value="Unassembled WGS sequence"/>
</dbReference>
<accession>A0A5J9SC54</accession>
<comment type="caution">
    <text evidence="1">The sequence shown here is derived from an EMBL/GenBank/DDBJ whole genome shotgun (WGS) entry which is preliminary data.</text>
</comment>
<dbReference type="Gramene" id="TVT96691">
    <property type="protein sequence ID" value="TVT96691"/>
    <property type="gene ID" value="EJB05_58090"/>
</dbReference>
<dbReference type="PANTHER" id="PTHR10635">
    <property type="entry name" value="COATOMER SUBUNIT BETA"/>
    <property type="match status" value="1"/>
</dbReference>
<proteinExistence type="predicted"/>
<keyword evidence="2" id="KW-1185">Reference proteome</keyword>
<feature type="non-terminal residue" evidence="1">
    <location>
        <position position="1"/>
    </location>
</feature>
<dbReference type="Gene3D" id="1.25.10.10">
    <property type="entry name" value="Leucine-rich Repeat Variant"/>
    <property type="match status" value="1"/>
</dbReference>
<dbReference type="InterPro" id="IPR016460">
    <property type="entry name" value="COPB1"/>
</dbReference>
<dbReference type="InterPro" id="IPR016024">
    <property type="entry name" value="ARM-type_fold"/>
</dbReference>
<name>A0A5J9SC54_9POAL</name>
<dbReference type="AlphaFoldDB" id="A0A5J9SC54"/>
<reference evidence="1 2" key="1">
    <citation type="journal article" date="2019" name="Sci. Rep.">
        <title>A high-quality genome of Eragrostis curvula grass provides insights into Poaceae evolution and supports new strategies to enhance forage quality.</title>
        <authorList>
            <person name="Carballo J."/>
            <person name="Santos B.A.C.M."/>
            <person name="Zappacosta D."/>
            <person name="Garbus I."/>
            <person name="Selva J.P."/>
            <person name="Gallo C.A."/>
            <person name="Diaz A."/>
            <person name="Albertini E."/>
            <person name="Caccamo M."/>
            <person name="Echenique V."/>
        </authorList>
    </citation>
    <scope>NUCLEOTIDE SEQUENCE [LARGE SCALE GENOMIC DNA]</scope>
    <source>
        <strain evidence="2">cv. Victoria</strain>
        <tissue evidence="1">Leaf</tissue>
    </source>
</reference>
<evidence type="ECO:0008006" key="3">
    <source>
        <dbReference type="Google" id="ProtNLM"/>
    </source>
</evidence>
<dbReference type="PANTHER" id="PTHR10635:SF3">
    <property type="entry name" value="COATOMER SUBUNIT BETA-1"/>
    <property type="match status" value="1"/>
</dbReference>
<dbReference type="SUPFAM" id="SSF48371">
    <property type="entry name" value="ARM repeat"/>
    <property type="match status" value="1"/>
</dbReference>
<evidence type="ECO:0000313" key="2">
    <source>
        <dbReference type="Proteomes" id="UP000324897"/>
    </source>
</evidence>
<dbReference type="InterPro" id="IPR011989">
    <property type="entry name" value="ARM-like"/>
</dbReference>
<protein>
    <recommendedName>
        <fullName evidence="3">Clathrin/coatomer adaptor adaptin-like N-terminal domain-containing protein</fullName>
    </recommendedName>
</protein>